<protein>
    <recommendedName>
        <fullName evidence="2">N-acetyltransferase domain-containing protein</fullName>
    </recommendedName>
</protein>
<dbReference type="PROSITE" id="PS51186">
    <property type="entry name" value="GNAT"/>
    <property type="match status" value="1"/>
</dbReference>
<proteinExistence type="predicted"/>
<accession>A0A109BNL8</accession>
<keyword evidence="1" id="KW-0812">Transmembrane</keyword>
<dbReference type="Gene3D" id="3.40.630.30">
    <property type="match status" value="1"/>
</dbReference>
<reference evidence="3 4" key="1">
    <citation type="submission" date="2015-10" db="EMBL/GenBank/DDBJ databases">
        <title>Transcriptomic analysis of a linuron degrading triple-species bacterial consortium.</title>
        <authorList>
            <person name="Albers P."/>
        </authorList>
    </citation>
    <scope>NUCLEOTIDE SEQUENCE [LARGE SCALE GENOMIC DNA]</scope>
    <source>
        <strain evidence="3 4">WDL6</strain>
    </source>
</reference>
<dbReference type="CDD" id="cd04301">
    <property type="entry name" value="NAT_SF"/>
    <property type="match status" value="1"/>
</dbReference>
<evidence type="ECO:0000259" key="2">
    <source>
        <dbReference type="PROSITE" id="PS51186"/>
    </source>
</evidence>
<name>A0A109BNL8_HYPSL</name>
<keyword evidence="1" id="KW-1133">Transmembrane helix</keyword>
<dbReference type="InterPro" id="IPR016181">
    <property type="entry name" value="Acyl_CoA_acyltransferase"/>
</dbReference>
<dbReference type="STRING" id="121290.APY04_0352"/>
<evidence type="ECO:0000256" key="1">
    <source>
        <dbReference type="SAM" id="Phobius"/>
    </source>
</evidence>
<dbReference type="GO" id="GO:0016747">
    <property type="term" value="F:acyltransferase activity, transferring groups other than amino-acyl groups"/>
    <property type="evidence" value="ECO:0007669"/>
    <property type="project" value="InterPro"/>
</dbReference>
<feature type="domain" description="N-acetyltransferase" evidence="2">
    <location>
        <begin position="1"/>
        <end position="122"/>
    </location>
</feature>
<dbReference type="SUPFAM" id="SSF55729">
    <property type="entry name" value="Acyl-CoA N-acyltransferases (Nat)"/>
    <property type="match status" value="1"/>
</dbReference>
<comment type="caution">
    <text evidence="3">The sequence shown here is derived from an EMBL/GenBank/DDBJ whole genome shotgun (WGS) entry which is preliminary data.</text>
</comment>
<dbReference type="EMBL" id="LMTR01000015">
    <property type="protein sequence ID" value="KWT72069.1"/>
    <property type="molecule type" value="Genomic_DNA"/>
</dbReference>
<dbReference type="AlphaFoldDB" id="A0A109BNL8"/>
<sequence>MDFVQSPHYSDLLYAGRSYGAFIGAEMVAVAAWSASAAPSPTARLIGVFVQPLFGASGIGARLLARIEEEARAAGFRALDIGALPGAVGFLEASGYQQIGPRPLGLPSGQQIPVVEMRKLGLARHTVMH</sequence>
<feature type="transmembrane region" description="Helical" evidence="1">
    <location>
        <begin position="12"/>
        <end position="33"/>
    </location>
</feature>
<evidence type="ECO:0000313" key="4">
    <source>
        <dbReference type="Proteomes" id="UP000059074"/>
    </source>
</evidence>
<dbReference type="InterPro" id="IPR000182">
    <property type="entry name" value="GNAT_dom"/>
</dbReference>
<keyword evidence="1" id="KW-0472">Membrane</keyword>
<evidence type="ECO:0000313" key="3">
    <source>
        <dbReference type="EMBL" id="KWT72069.1"/>
    </source>
</evidence>
<dbReference type="Pfam" id="PF00583">
    <property type="entry name" value="Acetyltransf_1"/>
    <property type="match status" value="1"/>
</dbReference>
<feature type="transmembrane region" description="Helical" evidence="1">
    <location>
        <begin position="45"/>
        <end position="65"/>
    </location>
</feature>
<dbReference type="Proteomes" id="UP000059074">
    <property type="component" value="Unassembled WGS sequence"/>
</dbReference>
<gene>
    <name evidence="3" type="ORF">APY04_0352</name>
</gene>
<keyword evidence="4" id="KW-1185">Reference proteome</keyword>
<organism evidence="3 4">
    <name type="scientific">Hyphomicrobium sulfonivorans</name>
    <dbReference type="NCBI Taxonomy" id="121290"/>
    <lineage>
        <taxon>Bacteria</taxon>
        <taxon>Pseudomonadati</taxon>
        <taxon>Pseudomonadota</taxon>
        <taxon>Alphaproteobacteria</taxon>
        <taxon>Hyphomicrobiales</taxon>
        <taxon>Hyphomicrobiaceae</taxon>
        <taxon>Hyphomicrobium</taxon>
    </lineage>
</organism>